<dbReference type="EMBL" id="CAMTCP010000111">
    <property type="protein sequence ID" value="CAI3564923.1"/>
    <property type="molecule type" value="Genomic_DNA"/>
</dbReference>
<evidence type="ECO:0000256" key="7">
    <source>
        <dbReference type="ARBA" id="ARBA00023125"/>
    </source>
</evidence>
<keyword evidence="8" id="KW-0804">Transcription</keyword>
<organism evidence="15 16">
    <name type="scientific">Clostridium neonatale</name>
    <dbReference type="NCBI Taxonomy" id="137838"/>
    <lineage>
        <taxon>Bacteria</taxon>
        <taxon>Bacillati</taxon>
        <taxon>Bacillota</taxon>
        <taxon>Clostridia</taxon>
        <taxon>Eubacteriales</taxon>
        <taxon>Clostridiaceae</taxon>
        <taxon>Clostridium</taxon>
    </lineage>
</organism>
<gene>
    <name evidence="14" type="ORF">CNEO2_10208</name>
    <name evidence="13" type="ORF">CNEO_41578</name>
    <name evidence="15" type="ORF">CNEONATNEC25_03311</name>
</gene>
<keyword evidence="3" id="KW-0963">Cytoplasm</keyword>
<evidence type="ECO:0000256" key="4">
    <source>
        <dbReference type="ARBA" id="ARBA00022553"/>
    </source>
</evidence>
<dbReference type="PRINTS" id="PR00032">
    <property type="entry name" value="HTHARAC"/>
</dbReference>
<evidence type="ECO:0000256" key="6">
    <source>
        <dbReference type="ARBA" id="ARBA00023015"/>
    </source>
</evidence>
<dbReference type="InterPro" id="IPR051552">
    <property type="entry name" value="HptR"/>
</dbReference>
<dbReference type="SUPFAM" id="SSF46689">
    <property type="entry name" value="Homeodomain-like"/>
    <property type="match status" value="2"/>
</dbReference>
<evidence type="ECO:0000256" key="9">
    <source>
        <dbReference type="ARBA" id="ARBA00024867"/>
    </source>
</evidence>
<dbReference type="InterPro" id="IPR011006">
    <property type="entry name" value="CheY-like_superfamily"/>
</dbReference>
<dbReference type="InterPro" id="IPR020449">
    <property type="entry name" value="Tscrpt_reg_AraC-type_HTH"/>
</dbReference>
<evidence type="ECO:0000256" key="3">
    <source>
        <dbReference type="ARBA" id="ARBA00022490"/>
    </source>
</evidence>
<evidence type="ECO:0000256" key="10">
    <source>
        <dbReference type="PROSITE-ProRule" id="PRU00169"/>
    </source>
</evidence>
<dbReference type="SMART" id="SM00342">
    <property type="entry name" value="HTH_ARAC"/>
    <property type="match status" value="1"/>
</dbReference>
<sequence length="533" mass="62293">MSLYKIIIVDDEEEIRLGIIKKIDWKSYGFQIIGEAENGQEALEKAEKLQPDIIMTDIRMPFMDGLELGKKLSEVMPSSKIIVFSGCDDFEYAQKAIRLNVIEYVLKPINSVELIEMLKRLKIMLDKEYNEKRNIEILQQHYIESIPVIREQFLVGAIEGRVSEDEWKNKLFKLKIDLELPYFVVGIIHLDSEQLDDTEFKENKDLLQISIKKVLEEVMEKCCSFISFLYLDKVIVIGNFNGNEEIKNFINSLDEVCRSFKRIVGLNISVGVGKMYDSFEKISISYKEAQSALEYRVILGNGKAIYIEDMEPDTSIQLHLDENVERLMINTIKIESKEEISKVVNSLFNIYDISILPFNEYRIYIMEIMISLLKLVKSYSLNLADIFGSNFNCYTYLDNFNSITEIKEWFIEKSFKINTSIKNERVNSSKIIIEKAKEYIKENYMDYDLSVEKMCSNLHVSQTYFSTIFKKETNTSFVNFLTEVRLEEAVRLLNTTDYKTYMIAEKVGYPEANYFSYVFKKKFGISPSKYRKS</sequence>
<proteinExistence type="predicted"/>
<feature type="domain" description="Response regulatory" evidence="12">
    <location>
        <begin position="5"/>
        <end position="122"/>
    </location>
</feature>
<evidence type="ECO:0000259" key="11">
    <source>
        <dbReference type="PROSITE" id="PS01124"/>
    </source>
</evidence>
<dbReference type="SUPFAM" id="SSF52172">
    <property type="entry name" value="CheY-like"/>
    <property type="match status" value="1"/>
</dbReference>
<evidence type="ECO:0000313" key="15">
    <source>
        <dbReference type="EMBL" id="VCT85708.1"/>
    </source>
</evidence>
<dbReference type="InterPro" id="IPR009057">
    <property type="entry name" value="Homeodomain-like_sf"/>
</dbReference>
<evidence type="ECO:0000256" key="2">
    <source>
        <dbReference type="ARBA" id="ARBA00018672"/>
    </source>
</evidence>
<reference evidence="15 16" key="1">
    <citation type="submission" date="2018-06" db="EMBL/GenBank/DDBJ databases">
        <authorList>
            <consortium name="IHU Genomes"/>
        </authorList>
    </citation>
    <scope>NUCLEOTIDE SEQUENCE [LARGE SCALE GENOMIC DNA]</scope>
    <source>
        <strain evidence="15 16">NEC25</strain>
    </source>
</reference>
<comment type="subcellular location">
    <subcellularLocation>
        <location evidence="1">Cytoplasm</location>
    </subcellularLocation>
</comment>
<keyword evidence="6" id="KW-0805">Transcription regulation</keyword>
<dbReference type="PROSITE" id="PS50110">
    <property type="entry name" value="RESPONSE_REGULATORY"/>
    <property type="match status" value="1"/>
</dbReference>
<evidence type="ECO:0000313" key="16">
    <source>
        <dbReference type="Proteomes" id="UP000431451"/>
    </source>
</evidence>
<dbReference type="GO" id="GO:0000160">
    <property type="term" value="P:phosphorelay signal transduction system"/>
    <property type="evidence" value="ECO:0007669"/>
    <property type="project" value="UniProtKB-KW"/>
</dbReference>
<keyword evidence="4 10" id="KW-0597">Phosphoprotein</keyword>
<dbReference type="InterPro" id="IPR018060">
    <property type="entry name" value="HTH_AraC"/>
</dbReference>
<dbReference type="RefSeq" id="WP_159116818.1">
    <property type="nucleotide sequence ID" value="NZ_CAKJVE010000004.1"/>
</dbReference>
<dbReference type="PROSITE" id="PS01124">
    <property type="entry name" value="HTH_ARAC_FAMILY_2"/>
    <property type="match status" value="1"/>
</dbReference>
<evidence type="ECO:0000313" key="13">
    <source>
        <dbReference type="EMBL" id="CAG9705027.1"/>
    </source>
</evidence>
<dbReference type="Proteomes" id="UP000789738">
    <property type="component" value="Unassembled WGS sequence"/>
</dbReference>
<name>A0A653AV84_9CLOT</name>
<feature type="domain" description="HTH araC/xylS-type" evidence="11">
    <location>
        <begin position="434"/>
        <end position="533"/>
    </location>
</feature>
<dbReference type="EMBL" id="UWJD01000002">
    <property type="protein sequence ID" value="VCT85708.1"/>
    <property type="molecule type" value="Genomic_DNA"/>
</dbReference>
<dbReference type="Proteomes" id="UP000431451">
    <property type="component" value="Unassembled WGS sequence"/>
</dbReference>
<dbReference type="CDD" id="cd17536">
    <property type="entry name" value="REC_YesN-like"/>
    <property type="match status" value="1"/>
</dbReference>
<evidence type="ECO:0000256" key="5">
    <source>
        <dbReference type="ARBA" id="ARBA00023012"/>
    </source>
</evidence>
<dbReference type="GO" id="GO:0003700">
    <property type="term" value="F:DNA-binding transcription factor activity"/>
    <property type="evidence" value="ECO:0007669"/>
    <property type="project" value="InterPro"/>
</dbReference>
<dbReference type="InterPro" id="IPR001789">
    <property type="entry name" value="Sig_transdc_resp-reg_receiver"/>
</dbReference>
<keyword evidence="5" id="KW-0902">Two-component regulatory system</keyword>
<dbReference type="InterPro" id="IPR041522">
    <property type="entry name" value="CdaR_GGDEF"/>
</dbReference>
<feature type="modified residue" description="4-aspartylphosphate" evidence="10">
    <location>
        <position position="57"/>
    </location>
</feature>
<evidence type="ECO:0000256" key="1">
    <source>
        <dbReference type="ARBA" id="ARBA00004496"/>
    </source>
</evidence>
<dbReference type="Pfam" id="PF12833">
    <property type="entry name" value="HTH_18"/>
    <property type="match status" value="1"/>
</dbReference>
<dbReference type="Gene3D" id="3.40.50.2300">
    <property type="match status" value="1"/>
</dbReference>
<dbReference type="GO" id="GO:0005737">
    <property type="term" value="C:cytoplasm"/>
    <property type="evidence" value="ECO:0007669"/>
    <property type="project" value="UniProtKB-SubCell"/>
</dbReference>
<dbReference type="PANTHER" id="PTHR42713">
    <property type="entry name" value="HISTIDINE KINASE-RELATED"/>
    <property type="match status" value="1"/>
</dbReference>
<evidence type="ECO:0000313" key="14">
    <source>
        <dbReference type="EMBL" id="CAI3564923.1"/>
    </source>
</evidence>
<dbReference type="Pfam" id="PF17853">
    <property type="entry name" value="GGDEF_2"/>
    <property type="match status" value="1"/>
</dbReference>
<dbReference type="AlphaFoldDB" id="A0A653AV84"/>
<protein>
    <recommendedName>
        <fullName evidence="2">Stage 0 sporulation protein A homolog</fullName>
    </recommendedName>
</protein>
<dbReference type="GO" id="GO:0043565">
    <property type="term" value="F:sequence-specific DNA binding"/>
    <property type="evidence" value="ECO:0007669"/>
    <property type="project" value="InterPro"/>
</dbReference>
<accession>A0A653AV84</accession>
<reference evidence="13" key="2">
    <citation type="submission" date="2021-10" db="EMBL/GenBank/DDBJ databases">
        <authorList>
            <person name="Mesa V."/>
        </authorList>
    </citation>
    <scope>NUCLEOTIDE SEQUENCE</scope>
    <source>
        <strain evidence="13">CC3_PB</strain>
    </source>
</reference>
<reference evidence="14" key="3">
    <citation type="submission" date="2022-10" db="EMBL/GenBank/DDBJ databases">
        <authorList>
            <person name="Aires J."/>
            <person name="Mesa V."/>
        </authorList>
    </citation>
    <scope>NUCLEOTIDE SEQUENCE</scope>
    <source>
        <strain evidence="14">Clostridium neonatale JD116</strain>
    </source>
</reference>
<dbReference type="PANTHER" id="PTHR42713:SF3">
    <property type="entry name" value="TRANSCRIPTIONAL REGULATORY PROTEIN HPTR"/>
    <property type="match status" value="1"/>
</dbReference>
<dbReference type="SMART" id="SM00448">
    <property type="entry name" value="REC"/>
    <property type="match status" value="1"/>
</dbReference>
<evidence type="ECO:0000256" key="8">
    <source>
        <dbReference type="ARBA" id="ARBA00023163"/>
    </source>
</evidence>
<keyword evidence="7" id="KW-0238">DNA-binding</keyword>
<dbReference type="Proteomes" id="UP001189143">
    <property type="component" value="Unassembled WGS sequence"/>
</dbReference>
<comment type="function">
    <text evidence="9">May play the central regulatory role in sporulation. It may be an element of the effector pathway responsible for the activation of sporulation genes in response to nutritional stress. Spo0A may act in concert with spo0H (a sigma factor) to control the expression of some genes that are critical to the sporulation process.</text>
</comment>
<evidence type="ECO:0000259" key="12">
    <source>
        <dbReference type="PROSITE" id="PS50110"/>
    </source>
</evidence>
<dbReference type="EMBL" id="CAKJVE010000004">
    <property type="protein sequence ID" value="CAG9705027.1"/>
    <property type="molecule type" value="Genomic_DNA"/>
</dbReference>
<dbReference type="Pfam" id="PF00072">
    <property type="entry name" value="Response_reg"/>
    <property type="match status" value="1"/>
</dbReference>
<dbReference type="Gene3D" id="1.10.10.60">
    <property type="entry name" value="Homeodomain-like"/>
    <property type="match status" value="2"/>
</dbReference>